<dbReference type="InterPro" id="IPR003152">
    <property type="entry name" value="FATC_dom"/>
</dbReference>
<evidence type="ECO:0000256" key="4">
    <source>
        <dbReference type="ARBA" id="ARBA00022527"/>
    </source>
</evidence>
<dbReference type="GO" id="GO:0005524">
    <property type="term" value="F:ATP binding"/>
    <property type="evidence" value="ECO:0007669"/>
    <property type="project" value="UniProtKB-KW"/>
</dbReference>
<dbReference type="SUPFAM" id="SSF56112">
    <property type="entry name" value="Protein kinase-like (PK-like)"/>
    <property type="match status" value="1"/>
</dbReference>
<dbReference type="GO" id="GO:0006281">
    <property type="term" value="P:DNA repair"/>
    <property type="evidence" value="ECO:0007669"/>
    <property type="project" value="UniProtKB-KW"/>
</dbReference>
<dbReference type="Pfam" id="PF00454">
    <property type="entry name" value="PI3_PI4_kinase"/>
    <property type="match status" value="1"/>
</dbReference>
<dbReference type="SMART" id="SM00146">
    <property type="entry name" value="PI3Kc"/>
    <property type="match status" value="1"/>
</dbReference>
<keyword evidence="7" id="KW-0227">DNA damage</keyword>
<organism evidence="15 16">
    <name type="scientific">Rhizopus stolonifer</name>
    <name type="common">Rhizopus nigricans</name>
    <dbReference type="NCBI Taxonomy" id="4846"/>
    <lineage>
        <taxon>Eukaryota</taxon>
        <taxon>Fungi</taxon>
        <taxon>Fungi incertae sedis</taxon>
        <taxon>Mucoromycota</taxon>
        <taxon>Mucoromycotina</taxon>
        <taxon>Mucoromycetes</taxon>
        <taxon>Mucorales</taxon>
        <taxon>Mucorineae</taxon>
        <taxon>Rhizopodaceae</taxon>
        <taxon>Rhizopus</taxon>
    </lineage>
</organism>
<evidence type="ECO:0000256" key="11">
    <source>
        <dbReference type="ARBA" id="ARBA00023242"/>
    </source>
</evidence>
<dbReference type="InterPro" id="IPR011989">
    <property type="entry name" value="ARM-like"/>
</dbReference>
<dbReference type="InterPro" id="IPR000403">
    <property type="entry name" value="PI3/4_kinase_cat_dom"/>
</dbReference>
<keyword evidence="16" id="KW-1185">Reference proteome</keyword>
<dbReference type="SUPFAM" id="SSF48371">
    <property type="entry name" value="ARM repeat"/>
    <property type="match status" value="1"/>
</dbReference>
<dbReference type="EMBL" id="PJQM01001073">
    <property type="protein sequence ID" value="RCI03294.1"/>
    <property type="molecule type" value="Genomic_DNA"/>
</dbReference>
<dbReference type="PROSITE" id="PS50290">
    <property type="entry name" value="PI3_4_KINASE_3"/>
    <property type="match status" value="1"/>
</dbReference>
<dbReference type="Pfam" id="PF02260">
    <property type="entry name" value="FATC"/>
    <property type="match status" value="1"/>
</dbReference>
<dbReference type="InterPro" id="IPR014009">
    <property type="entry name" value="PIK_FAT"/>
</dbReference>
<dbReference type="Gene3D" id="1.25.40.10">
    <property type="entry name" value="Tetratricopeptide repeat domain"/>
    <property type="match status" value="1"/>
</dbReference>
<dbReference type="GO" id="GO:0005694">
    <property type="term" value="C:chromosome"/>
    <property type="evidence" value="ECO:0007669"/>
    <property type="project" value="TreeGrafter"/>
</dbReference>
<comment type="subcellular location">
    <subcellularLocation>
        <location evidence="1">Nucleus</location>
    </subcellularLocation>
</comment>
<sequence length="1436" mass="165602">MLLMSSHPPLNSQAMDIDQDVSGTAALLRSDLLNGNVRNRVQTIVNHLTSTQTKDDQNHNLIEQIREISIQTGNTDVSVLFYSKMKQIVQFVTRILSVDSDLAGNISELFGYDIPQFLLHNMHFALYYAITCHDQHVLANLALALETKVVTLCQQNGHHIIIALTMEEDQTVAQSVIERLIKILRVKEPIRHLAQKHMTKITISLAMNLGDVKQKQKAIDALRNMSHITNVKLSEHLSLYMLGILEKVNGYISTKRNGNQKIHYPFALESMIEIMVLLDEKLENYILHLIKLFQGVNKLSGMQSQALSLWTMFISCVTKNILAQHLSTITQSLIDLFRVSEAKIRQKVIQTLENLLVTGYTFEANQYSNLPLLPQFKEFNALKQHIKVKATSANPQTLYKQELEHILKDLCEADDMPIQIALDKLQKLLTDYPNESLQLETLYSRLLYILHKYATHKPISLKAAICLGKLGALDPGLISVSTIDDTVFIMNNFRREDEVGEFVCDLITNYLYPAHNASNDNNMRACIEYAIKPLLDCARFQPIENMTKSDERVNPAAYRWRKLPNSIQQFIAPFFVAAYEATWETHTSAYPIFAKAQNFKGWLQAWFLRMVHSSEGVAKEVFQAFIPIVKSNMLDITRHLIPYLVLHNLLSGSPEDIRGIIDELMNVIHVNANLNPHHDLGKNTFNHYALQVCVETTEYCRKWLNRVGRNDLEKESQVKRINTFLQEIPRRDMGIAAFHTKAYPQALMQFETFIKEKKNGQLDHDIMDYLRQIYIQIEDPIDLKVLMDTYTTVLTLDERITRYESLGRWDQAQVLYKGKIREKDSDLSAYMGYMECLRKSGSYDKMIYEADTMLHDLPRWLPNINSYKIDAAWRLQNWDKLDQTVSLPIHRDIPALIGCILNDMRKKNYTDAASCIEEARYKVIEQLTISHSKSYRKSYPLLFDLQLLQELEESQKIWELTDPTEDLNKLEQRWKKTFKNIIPHAQYQLNLLQLRKAAYFDIRPTNQFSVNAHQTWLAIAKINRKAGNMTLAADAIQQAEEQSKQTLYRDRAKWLWKDGYPKEAAELLLSKINHGGVGFEEALLYVEIDLENDLEGDAKSMVKIINREGQFDGEKVTYYQRIEHKILVMRSLQMPKRITIVGSDGKLYKFLVKKEDDLRKDARTMEFSNMINTFLRKNPQARDSGLYIRTFAVVPLGHRWGLIEWIDNLNALKAIVNDYWSIGAKLEKIKLGRVPEKLQVFERCLANSPSVFYKWFLKNFPEPNQWLNSRTRYIKTLAVMSIVGYCIGLGDRHAENIMFDQTNGDCVHVDLNMLFESGSGLPTPEIVPFRLTHNLVDALGVLGYKGIFQHTCELTLQVLLNNREALLAVFETHINEIESARNNGSRNILRVSGSKATQDMIRLRTKFDTKPEQINSEVNRLIKEATSKENLCQMYH</sequence>
<evidence type="ECO:0000256" key="5">
    <source>
        <dbReference type="ARBA" id="ARBA00022679"/>
    </source>
</evidence>
<evidence type="ECO:0000259" key="14">
    <source>
        <dbReference type="PROSITE" id="PS51190"/>
    </source>
</evidence>
<evidence type="ECO:0000259" key="12">
    <source>
        <dbReference type="PROSITE" id="PS50290"/>
    </source>
</evidence>
<dbReference type="CDD" id="cd00892">
    <property type="entry name" value="PIKKc_ATR"/>
    <property type="match status" value="1"/>
</dbReference>
<feature type="non-terminal residue" evidence="15">
    <location>
        <position position="1436"/>
    </location>
</feature>
<keyword evidence="10" id="KW-0234">DNA repair</keyword>
<evidence type="ECO:0000256" key="6">
    <source>
        <dbReference type="ARBA" id="ARBA00022741"/>
    </source>
</evidence>
<dbReference type="InterPro" id="IPR003151">
    <property type="entry name" value="PIK-rel_kinase_FAT"/>
</dbReference>
<comment type="caution">
    <text evidence="15">The sequence shown here is derived from an EMBL/GenBank/DDBJ whole genome shotgun (WGS) entry which is preliminary data.</text>
</comment>
<dbReference type="GO" id="GO:0005634">
    <property type="term" value="C:nucleus"/>
    <property type="evidence" value="ECO:0007669"/>
    <property type="project" value="UniProtKB-SubCell"/>
</dbReference>
<dbReference type="Gene3D" id="3.30.1010.10">
    <property type="entry name" value="Phosphatidylinositol 3-kinase Catalytic Subunit, Chain A, domain 4"/>
    <property type="match status" value="1"/>
</dbReference>
<dbReference type="Proteomes" id="UP000253551">
    <property type="component" value="Unassembled WGS sequence"/>
</dbReference>
<evidence type="ECO:0000313" key="16">
    <source>
        <dbReference type="Proteomes" id="UP000253551"/>
    </source>
</evidence>
<dbReference type="GO" id="GO:0000077">
    <property type="term" value="P:DNA damage checkpoint signaling"/>
    <property type="evidence" value="ECO:0007669"/>
    <property type="project" value="TreeGrafter"/>
</dbReference>
<gene>
    <name evidence="15" type="primary">MEC1_2</name>
    <name evidence="15" type="ORF">CU098_005740</name>
</gene>
<dbReference type="Gene3D" id="1.10.1070.11">
    <property type="entry name" value="Phosphatidylinositol 3-/4-kinase, catalytic domain"/>
    <property type="match status" value="1"/>
</dbReference>
<keyword evidence="6" id="KW-0547">Nucleotide-binding</keyword>
<dbReference type="InterPro" id="IPR036940">
    <property type="entry name" value="PI3/4_kinase_cat_sf"/>
</dbReference>
<evidence type="ECO:0000256" key="3">
    <source>
        <dbReference type="ARBA" id="ARBA00012513"/>
    </source>
</evidence>
<proteinExistence type="inferred from homology"/>
<dbReference type="InterPro" id="IPR011009">
    <property type="entry name" value="Kinase-like_dom_sf"/>
</dbReference>
<evidence type="ECO:0000256" key="10">
    <source>
        <dbReference type="ARBA" id="ARBA00023204"/>
    </source>
</evidence>
<dbReference type="Pfam" id="PF25030">
    <property type="entry name" value="M-HEAT_ATR"/>
    <property type="match status" value="1"/>
</dbReference>
<dbReference type="PROSITE" id="PS51190">
    <property type="entry name" value="FATC"/>
    <property type="match status" value="1"/>
</dbReference>
<dbReference type="PANTHER" id="PTHR11139:SF69">
    <property type="entry name" value="SERINE_THREONINE-PROTEIN KINASE ATR"/>
    <property type="match status" value="1"/>
</dbReference>
<dbReference type="PROSITE" id="PS51189">
    <property type="entry name" value="FAT"/>
    <property type="match status" value="1"/>
</dbReference>
<evidence type="ECO:0000256" key="1">
    <source>
        <dbReference type="ARBA" id="ARBA00004123"/>
    </source>
</evidence>
<protein>
    <recommendedName>
        <fullName evidence="3">non-specific serine/threonine protein kinase</fullName>
        <ecNumber evidence="3">2.7.11.1</ecNumber>
    </recommendedName>
</protein>
<dbReference type="InterPro" id="IPR050517">
    <property type="entry name" value="DDR_Repair_Kinase"/>
</dbReference>
<keyword evidence="9" id="KW-0067">ATP-binding</keyword>
<dbReference type="Pfam" id="PF02259">
    <property type="entry name" value="FAT"/>
    <property type="match status" value="1"/>
</dbReference>
<comment type="similarity">
    <text evidence="2">Belongs to the PI3/PI4-kinase family. ATM subfamily.</text>
</comment>
<dbReference type="GO" id="GO:0000723">
    <property type="term" value="P:telomere maintenance"/>
    <property type="evidence" value="ECO:0007669"/>
    <property type="project" value="TreeGrafter"/>
</dbReference>
<evidence type="ECO:0000256" key="9">
    <source>
        <dbReference type="ARBA" id="ARBA00022840"/>
    </source>
</evidence>
<dbReference type="GO" id="GO:0004674">
    <property type="term" value="F:protein serine/threonine kinase activity"/>
    <property type="evidence" value="ECO:0007669"/>
    <property type="project" value="UniProtKB-KW"/>
</dbReference>
<dbReference type="PANTHER" id="PTHR11139">
    <property type="entry name" value="ATAXIA TELANGIECTASIA MUTATED ATM -RELATED"/>
    <property type="match status" value="1"/>
</dbReference>
<dbReference type="InterPro" id="IPR016024">
    <property type="entry name" value="ARM-type_fold"/>
</dbReference>
<keyword evidence="11" id="KW-0539">Nucleus</keyword>
<accession>A0A367KM31</accession>
<dbReference type="EC" id="2.7.11.1" evidence="3"/>
<keyword evidence="5" id="KW-0808">Transferase</keyword>
<dbReference type="Pfam" id="PF08064">
    <property type="entry name" value="UME"/>
    <property type="match status" value="1"/>
</dbReference>
<dbReference type="InterPro" id="IPR012993">
    <property type="entry name" value="UME"/>
</dbReference>
<dbReference type="InterPro" id="IPR056802">
    <property type="entry name" value="ATR-like_M-HEAT"/>
</dbReference>
<dbReference type="STRING" id="4846.A0A367KM31"/>
<evidence type="ECO:0000259" key="13">
    <source>
        <dbReference type="PROSITE" id="PS51189"/>
    </source>
</evidence>
<dbReference type="Gene3D" id="1.25.10.10">
    <property type="entry name" value="Leucine-rich Repeat Variant"/>
    <property type="match status" value="1"/>
</dbReference>
<dbReference type="OrthoDB" id="381190at2759"/>
<feature type="domain" description="FAT" evidence="13">
    <location>
        <begin position="732"/>
        <end position="1274"/>
    </location>
</feature>
<name>A0A367KM31_RHIST</name>
<evidence type="ECO:0000256" key="2">
    <source>
        <dbReference type="ARBA" id="ARBA00010769"/>
    </source>
</evidence>
<dbReference type="InterPro" id="IPR011990">
    <property type="entry name" value="TPR-like_helical_dom_sf"/>
</dbReference>
<feature type="domain" description="FATC" evidence="14">
    <location>
        <begin position="1410"/>
        <end position="1436"/>
    </location>
</feature>
<evidence type="ECO:0000256" key="8">
    <source>
        <dbReference type="ARBA" id="ARBA00022777"/>
    </source>
</evidence>
<feature type="domain" description="PI3K/PI4K catalytic" evidence="12">
    <location>
        <begin position="1122"/>
        <end position="1430"/>
    </location>
</feature>
<keyword evidence="8 15" id="KW-0418">Kinase</keyword>
<evidence type="ECO:0000256" key="7">
    <source>
        <dbReference type="ARBA" id="ARBA00022763"/>
    </source>
</evidence>
<reference evidence="15 16" key="1">
    <citation type="journal article" date="2018" name="G3 (Bethesda)">
        <title>Phylogenetic and Phylogenomic Definition of Rhizopus Species.</title>
        <authorList>
            <person name="Gryganskyi A.P."/>
            <person name="Golan J."/>
            <person name="Dolatabadi S."/>
            <person name="Mondo S."/>
            <person name="Robb S."/>
            <person name="Idnurm A."/>
            <person name="Muszewska A."/>
            <person name="Steczkiewicz K."/>
            <person name="Masonjones S."/>
            <person name="Liao H.L."/>
            <person name="Gajdeczka M.T."/>
            <person name="Anike F."/>
            <person name="Vuek A."/>
            <person name="Anishchenko I.M."/>
            <person name="Voigt K."/>
            <person name="de Hoog G.S."/>
            <person name="Smith M.E."/>
            <person name="Heitman J."/>
            <person name="Vilgalys R."/>
            <person name="Stajich J.E."/>
        </authorList>
    </citation>
    <scope>NUCLEOTIDE SEQUENCE [LARGE SCALE GENOMIC DNA]</scope>
    <source>
        <strain evidence="15 16">LSU 92-RS-03</strain>
    </source>
</reference>
<keyword evidence="4" id="KW-0723">Serine/threonine-protein kinase</keyword>
<evidence type="ECO:0000313" key="15">
    <source>
        <dbReference type="EMBL" id="RCI03294.1"/>
    </source>
</evidence>